<comment type="caution">
    <text evidence="1">The sequence shown here is derived from an EMBL/GenBank/DDBJ whole genome shotgun (WGS) entry which is preliminary data.</text>
</comment>
<evidence type="ECO:0000313" key="1">
    <source>
        <dbReference type="EMBL" id="KAK9084317.1"/>
    </source>
</evidence>
<dbReference type="EMBL" id="JBBNAG010000013">
    <property type="protein sequence ID" value="KAK9084317.1"/>
    <property type="molecule type" value="Genomic_DNA"/>
</dbReference>
<evidence type="ECO:0000313" key="2">
    <source>
        <dbReference type="Proteomes" id="UP001419268"/>
    </source>
</evidence>
<accession>A0AAP0E4T1</accession>
<organism evidence="1 2">
    <name type="scientific">Stephania cephalantha</name>
    <dbReference type="NCBI Taxonomy" id="152367"/>
    <lineage>
        <taxon>Eukaryota</taxon>
        <taxon>Viridiplantae</taxon>
        <taxon>Streptophyta</taxon>
        <taxon>Embryophyta</taxon>
        <taxon>Tracheophyta</taxon>
        <taxon>Spermatophyta</taxon>
        <taxon>Magnoliopsida</taxon>
        <taxon>Ranunculales</taxon>
        <taxon>Menispermaceae</taxon>
        <taxon>Menispermoideae</taxon>
        <taxon>Cissampelideae</taxon>
        <taxon>Stephania</taxon>
    </lineage>
</organism>
<name>A0AAP0E4T1_9MAGN</name>
<dbReference type="Pfam" id="PF14009">
    <property type="entry name" value="PADRE"/>
    <property type="match status" value="1"/>
</dbReference>
<dbReference type="Proteomes" id="UP001419268">
    <property type="component" value="Unassembled WGS sequence"/>
</dbReference>
<keyword evidence="2" id="KW-1185">Reference proteome</keyword>
<gene>
    <name evidence="1" type="ORF">Scep_030788</name>
</gene>
<proteinExistence type="predicted"/>
<sequence length="198" mass="22353">MGNHTSHHPFNPATNAGKVILPDGEIHEFVEPPIVAELMLNHPQQVVVEFESIGRGTRPVPLPADKKLEKKKVYVMLPMKQGRVAPLSAEEARRLLLRVKPIWKSSSRTALTLPTLRILPLFAQMCTHVGNIVEGISHDDQIVLNRNVDCDNKDEVISDGFSERSEAFSRQFSGRGWKPSLDTIKEKNVHKKISHWLF</sequence>
<protein>
    <submittedName>
        <fullName evidence="1">Uncharacterized protein</fullName>
    </submittedName>
</protein>
<dbReference type="AlphaFoldDB" id="A0AAP0E4T1"/>
<dbReference type="InterPro" id="IPR025322">
    <property type="entry name" value="PADRE_dom"/>
</dbReference>
<dbReference type="PANTHER" id="PTHR33052">
    <property type="entry name" value="DUF4228 DOMAIN PROTEIN-RELATED"/>
    <property type="match status" value="1"/>
</dbReference>
<reference evidence="1 2" key="1">
    <citation type="submission" date="2024-01" db="EMBL/GenBank/DDBJ databases">
        <title>Genome assemblies of Stephania.</title>
        <authorList>
            <person name="Yang L."/>
        </authorList>
    </citation>
    <scope>NUCLEOTIDE SEQUENCE [LARGE SCALE GENOMIC DNA]</scope>
    <source>
        <strain evidence="1">JXDWG</strain>
        <tissue evidence="1">Leaf</tissue>
    </source>
</reference>